<dbReference type="Gramene" id="OE9A067914T1">
    <property type="protein sequence ID" value="OE9A067914C1"/>
    <property type="gene ID" value="OE9A067914"/>
</dbReference>
<proteinExistence type="predicted"/>
<gene>
    <name evidence="2" type="ORF">OLEA9_A067914</name>
</gene>
<reference evidence="2 3" key="1">
    <citation type="submission" date="2019-12" db="EMBL/GenBank/DDBJ databases">
        <authorList>
            <person name="Alioto T."/>
            <person name="Alioto T."/>
            <person name="Gomez Garrido J."/>
        </authorList>
    </citation>
    <scope>NUCLEOTIDE SEQUENCE [LARGE SCALE GENOMIC DNA]</scope>
</reference>
<organism evidence="2 3">
    <name type="scientific">Olea europaea subsp. europaea</name>
    <dbReference type="NCBI Taxonomy" id="158383"/>
    <lineage>
        <taxon>Eukaryota</taxon>
        <taxon>Viridiplantae</taxon>
        <taxon>Streptophyta</taxon>
        <taxon>Embryophyta</taxon>
        <taxon>Tracheophyta</taxon>
        <taxon>Spermatophyta</taxon>
        <taxon>Magnoliopsida</taxon>
        <taxon>eudicotyledons</taxon>
        <taxon>Gunneridae</taxon>
        <taxon>Pentapetalae</taxon>
        <taxon>asterids</taxon>
        <taxon>lamiids</taxon>
        <taxon>Lamiales</taxon>
        <taxon>Oleaceae</taxon>
        <taxon>Oleeae</taxon>
        <taxon>Olea</taxon>
    </lineage>
</organism>
<evidence type="ECO:0000313" key="2">
    <source>
        <dbReference type="EMBL" id="CAA2963630.1"/>
    </source>
</evidence>
<dbReference type="Proteomes" id="UP000594638">
    <property type="component" value="Unassembled WGS sequence"/>
</dbReference>
<accession>A0A8S0QB15</accession>
<evidence type="ECO:0000256" key="1">
    <source>
        <dbReference type="SAM" id="MobiDB-lite"/>
    </source>
</evidence>
<dbReference type="AlphaFoldDB" id="A0A8S0QB15"/>
<keyword evidence="3" id="KW-1185">Reference proteome</keyword>
<dbReference type="EMBL" id="CACTIH010001811">
    <property type="protein sequence ID" value="CAA2963630.1"/>
    <property type="molecule type" value="Genomic_DNA"/>
</dbReference>
<protein>
    <submittedName>
        <fullName evidence="2">Uncharacterized protein</fullName>
    </submittedName>
</protein>
<evidence type="ECO:0000313" key="3">
    <source>
        <dbReference type="Proteomes" id="UP000594638"/>
    </source>
</evidence>
<name>A0A8S0QB15_OLEEU</name>
<sequence>MEENELEEGEAGCFQNDGDDSTIDPDIALFYIEKPGLLLTQLLRFFVEEFTQGDLVRNIADSSYIAQVEEVEKMVLVSDPLASLTNSRDSSVGKDAICRESEQKKDGFCDALIESPLKGTEEPTLPTPDENVRENDASSLLPADISSRIIGNQVLNSFS</sequence>
<comment type="caution">
    <text evidence="2">The sequence shown here is derived from an EMBL/GenBank/DDBJ whole genome shotgun (WGS) entry which is preliminary data.</text>
</comment>
<feature type="region of interest" description="Disordered" evidence="1">
    <location>
        <begin position="118"/>
        <end position="137"/>
    </location>
</feature>